<feature type="chain" id="PRO_5046815265" evidence="1">
    <location>
        <begin position="19"/>
        <end position="280"/>
    </location>
</feature>
<reference evidence="2 3" key="1">
    <citation type="submission" date="2020-09" db="EMBL/GenBank/DDBJ databases">
        <title>Echinicola sp. CAU 1574 isolated from sand of Sido Beach.</title>
        <authorList>
            <person name="Kim W."/>
        </authorList>
    </citation>
    <scope>NUCLEOTIDE SEQUENCE [LARGE SCALE GENOMIC DNA]</scope>
    <source>
        <strain evidence="2 3">CAU 1574</strain>
    </source>
</reference>
<evidence type="ECO:0000313" key="2">
    <source>
        <dbReference type="EMBL" id="MBD8490558.1"/>
    </source>
</evidence>
<keyword evidence="3" id="KW-1185">Reference proteome</keyword>
<name>A0ABR9AP44_9BACT</name>
<organism evidence="2 3">
    <name type="scientific">Echinicola arenosa</name>
    <dbReference type="NCBI Taxonomy" id="2774144"/>
    <lineage>
        <taxon>Bacteria</taxon>
        <taxon>Pseudomonadati</taxon>
        <taxon>Bacteroidota</taxon>
        <taxon>Cytophagia</taxon>
        <taxon>Cytophagales</taxon>
        <taxon>Cyclobacteriaceae</taxon>
        <taxon>Echinicola</taxon>
    </lineage>
</organism>
<keyword evidence="1" id="KW-0732">Signal</keyword>
<comment type="caution">
    <text evidence="2">The sequence shown here is derived from an EMBL/GenBank/DDBJ whole genome shotgun (WGS) entry which is preliminary data.</text>
</comment>
<dbReference type="RefSeq" id="WP_192011432.1">
    <property type="nucleotide sequence ID" value="NZ_JACYTQ010000007.1"/>
</dbReference>
<accession>A0ABR9AP44</accession>
<dbReference type="EMBL" id="JACYTQ010000007">
    <property type="protein sequence ID" value="MBD8490558.1"/>
    <property type="molecule type" value="Genomic_DNA"/>
</dbReference>
<proteinExistence type="predicted"/>
<protein>
    <submittedName>
        <fullName evidence="2">Uncharacterized protein</fullName>
    </submittedName>
</protein>
<dbReference type="Proteomes" id="UP000647133">
    <property type="component" value="Unassembled WGS sequence"/>
</dbReference>
<sequence length="280" mass="33216">MKKLSVLVLLIISSIQFAPGQGLYGPGQVKDDGRFAASTKQLNQFFRRFNAEESQDGLTRYYAGDEEYHNRELREKYINLLFDNQTSSIPQNLKQEFATLVNSENYPQFLNFHRENWFAEVSTVFLYKGKREDITLYMRLQPEGLGYEWVIDKVSFDSFKNFFNKQEGKGKPFLHPLSHELGFMNLRKALQDSKEPEDYTPKDYKPDYLTIFLYEIKNGNIKFETVKGVKFHFFQIENWYFEVSQFNRPGFNTGWLISSLTKYQNEEEKEVILNYIYDQE</sequence>
<feature type="signal peptide" evidence="1">
    <location>
        <begin position="1"/>
        <end position="18"/>
    </location>
</feature>
<evidence type="ECO:0000313" key="3">
    <source>
        <dbReference type="Proteomes" id="UP000647133"/>
    </source>
</evidence>
<gene>
    <name evidence="2" type="ORF">IFO69_17530</name>
</gene>
<evidence type="ECO:0000256" key="1">
    <source>
        <dbReference type="SAM" id="SignalP"/>
    </source>
</evidence>